<evidence type="ECO:0000256" key="1">
    <source>
        <dbReference type="ARBA" id="ARBA00022729"/>
    </source>
</evidence>
<dbReference type="Proteomes" id="UP000233435">
    <property type="component" value="Unassembled WGS sequence"/>
</dbReference>
<feature type="domain" description="Secretion system C-terminal sorting" evidence="2">
    <location>
        <begin position="307"/>
        <end position="377"/>
    </location>
</feature>
<name>A0A2N3HKW4_9FLAO</name>
<keyword evidence="4" id="KW-1185">Reference proteome</keyword>
<dbReference type="InterPro" id="IPR028974">
    <property type="entry name" value="TSP_type-3_rpt"/>
</dbReference>
<reference evidence="3 4" key="1">
    <citation type="submission" date="2017-12" db="EMBL/GenBank/DDBJ databases">
        <title>Confluentibacter flavum sp. nov., isolated from the saline lake.</title>
        <authorList>
            <person name="Yu L."/>
        </authorList>
    </citation>
    <scope>NUCLEOTIDE SEQUENCE [LARGE SCALE GENOMIC DNA]</scope>
    <source>
        <strain evidence="3 4">3B</strain>
    </source>
</reference>
<dbReference type="GO" id="GO:0005509">
    <property type="term" value="F:calcium ion binding"/>
    <property type="evidence" value="ECO:0007669"/>
    <property type="project" value="InterPro"/>
</dbReference>
<dbReference type="NCBIfam" id="TIGR04183">
    <property type="entry name" value="Por_Secre_tail"/>
    <property type="match status" value="1"/>
</dbReference>
<comment type="caution">
    <text evidence="3">The sequence shown here is derived from an EMBL/GenBank/DDBJ whole genome shotgun (WGS) entry which is preliminary data.</text>
</comment>
<gene>
    <name evidence="3" type="ORF">CSW08_07690</name>
</gene>
<organism evidence="3 4">
    <name type="scientific">Confluentibacter flavum</name>
    <dbReference type="NCBI Taxonomy" id="1909700"/>
    <lineage>
        <taxon>Bacteria</taxon>
        <taxon>Pseudomonadati</taxon>
        <taxon>Bacteroidota</taxon>
        <taxon>Flavobacteriia</taxon>
        <taxon>Flavobacteriales</taxon>
        <taxon>Flavobacteriaceae</taxon>
        <taxon>Confluentibacter</taxon>
    </lineage>
</organism>
<proteinExistence type="predicted"/>
<dbReference type="AlphaFoldDB" id="A0A2N3HKW4"/>
<evidence type="ECO:0000313" key="3">
    <source>
        <dbReference type="EMBL" id="PKQ45498.1"/>
    </source>
</evidence>
<evidence type="ECO:0000259" key="2">
    <source>
        <dbReference type="Pfam" id="PF18962"/>
    </source>
</evidence>
<accession>A0A2N3HKW4</accession>
<keyword evidence="1" id="KW-0732">Signal</keyword>
<dbReference type="Gene3D" id="4.10.1080.10">
    <property type="entry name" value="TSP type-3 repeat"/>
    <property type="match status" value="1"/>
</dbReference>
<evidence type="ECO:0000313" key="4">
    <source>
        <dbReference type="Proteomes" id="UP000233435"/>
    </source>
</evidence>
<dbReference type="RefSeq" id="WP_106659328.1">
    <property type="nucleotide sequence ID" value="NZ_PJEO01000023.1"/>
</dbReference>
<sequence>MKNAAFILIVFLFPLNSIAQVIVYPSINDSKVLGASCADLHFVNPIVIGHQLNVSVFYYASLIDAQNESNALERFYEPVSNPQTIYVRVDSNLNNDFAIEECVIDSAVSDGGPPPGISPCYFDACDVDGNGSEIIYLNNLRCKYDGYSFPTITFCGSQDNEIETTYYLTENDAVNETNQVSPIYTLTSSQTFYRKIKNTSTDEFLIDDLLNVNLVSCTTDTDLDGIPDLAEDSNKNLLYDDDDTDKDGLKNYEDADDDGDGILTINEDYNNNGDPTDDDIDGSGVADYLEFNVTLSLADKKFNRIIVYPNPANESIFINSKDDLDSVTIYNVTGIAIENVSFEKIRQTVKISTENLSQGVYFIKIKSGSRNEYHRFIKH</sequence>
<dbReference type="OrthoDB" id="1407599at2"/>
<dbReference type="EMBL" id="PJEO01000023">
    <property type="protein sequence ID" value="PKQ45498.1"/>
    <property type="molecule type" value="Genomic_DNA"/>
</dbReference>
<dbReference type="InterPro" id="IPR026444">
    <property type="entry name" value="Secre_tail"/>
</dbReference>
<protein>
    <recommendedName>
        <fullName evidence="2">Secretion system C-terminal sorting domain-containing protein</fullName>
    </recommendedName>
</protein>
<dbReference type="Pfam" id="PF18962">
    <property type="entry name" value="Por_Secre_tail"/>
    <property type="match status" value="1"/>
</dbReference>